<dbReference type="AlphaFoldDB" id="A0A540X113"/>
<evidence type="ECO:0000259" key="1">
    <source>
        <dbReference type="Pfam" id="PF08241"/>
    </source>
</evidence>
<dbReference type="Proteomes" id="UP000315369">
    <property type="component" value="Unassembled WGS sequence"/>
</dbReference>
<dbReference type="CDD" id="cd02440">
    <property type="entry name" value="AdoMet_MTases"/>
    <property type="match status" value="1"/>
</dbReference>
<evidence type="ECO:0000313" key="3">
    <source>
        <dbReference type="Proteomes" id="UP000315369"/>
    </source>
</evidence>
<keyword evidence="2" id="KW-0808">Transferase</keyword>
<comment type="caution">
    <text evidence="2">The sequence shown here is derived from an EMBL/GenBank/DDBJ whole genome shotgun (WGS) entry which is preliminary data.</text>
</comment>
<sequence length="290" mass="30750">MSSTASPLAAPEPWDLVAPEYVRELLPVFENFARDALSRMAVGPGSRVVDVAAGPGTLSLLAARQGARVTAVDFAPQMLSALRERATAEGLDIEALAGDGMALPLPDQAFDAAFSLFGLMFFPDRPRGFRELHRVLAPGGRAIVSSWLPLEHSPAMNTVYQSFAELMTGGGGGGGAPRDGMMPLSDRETCLREMASAGFDEVAVYETTARAEYPSTAAMVDSMIRASAPVVLARKALGEKWPSIQQALLEKVSTVLGPGPQVGLFNAYLTTGIRHPSAASKNRHPTADKR</sequence>
<dbReference type="SUPFAM" id="SSF53335">
    <property type="entry name" value="S-adenosyl-L-methionine-dependent methyltransferases"/>
    <property type="match status" value="1"/>
</dbReference>
<dbReference type="OrthoDB" id="9808140at2"/>
<dbReference type="PANTHER" id="PTHR43591">
    <property type="entry name" value="METHYLTRANSFERASE"/>
    <property type="match status" value="1"/>
</dbReference>
<keyword evidence="2" id="KW-0489">Methyltransferase</keyword>
<dbReference type="Pfam" id="PF08241">
    <property type="entry name" value="Methyltransf_11"/>
    <property type="match status" value="1"/>
</dbReference>
<gene>
    <name evidence="2" type="ORF">FJV41_15820</name>
</gene>
<dbReference type="InterPro" id="IPR029063">
    <property type="entry name" value="SAM-dependent_MTases_sf"/>
</dbReference>
<dbReference type="GO" id="GO:0032259">
    <property type="term" value="P:methylation"/>
    <property type="evidence" value="ECO:0007669"/>
    <property type="project" value="UniProtKB-KW"/>
</dbReference>
<dbReference type="Gene3D" id="3.40.50.150">
    <property type="entry name" value="Vaccinia Virus protein VP39"/>
    <property type="match status" value="1"/>
</dbReference>
<dbReference type="RefSeq" id="WP_141643319.1">
    <property type="nucleotide sequence ID" value="NZ_VIFM01000054.1"/>
</dbReference>
<dbReference type="EMBL" id="VIFM01000054">
    <property type="protein sequence ID" value="TQF14952.1"/>
    <property type="molecule type" value="Genomic_DNA"/>
</dbReference>
<accession>A0A540X113</accession>
<name>A0A540X113_9BACT</name>
<keyword evidence="3" id="KW-1185">Reference proteome</keyword>
<proteinExistence type="predicted"/>
<protein>
    <submittedName>
        <fullName evidence="2">Methyltransferase domain-containing protein</fullName>
    </submittedName>
</protein>
<evidence type="ECO:0000313" key="2">
    <source>
        <dbReference type="EMBL" id="TQF14952.1"/>
    </source>
</evidence>
<reference evidence="2 3" key="1">
    <citation type="submission" date="2019-06" db="EMBL/GenBank/DDBJ databases">
        <authorList>
            <person name="Livingstone P."/>
            <person name="Whitworth D."/>
        </authorList>
    </citation>
    <scope>NUCLEOTIDE SEQUENCE [LARGE SCALE GENOMIC DNA]</scope>
    <source>
        <strain evidence="2 3">AM401</strain>
    </source>
</reference>
<dbReference type="InterPro" id="IPR013216">
    <property type="entry name" value="Methyltransf_11"/>
</dbReference>
<feature type="domain" description="Methyltransferase type 11" evidence="1">
    <location>
        <begin position="49"/>
        <end position="143"/>
    </location>
</feature>
<dbReference type="PANTHER" id="PTHR43591:SF24">
    <property type="entry name" value="2-METHOXY-6-POLYPRENYL-1,4-BENZOQUINOL METHYLASE, MITOCHONDRIAL"/>
    <property type="match status" value="1"/>
</dbReference>
<dbReference type="GO" id="GO:0008757">
    <property type="term" value="F:S-adenosylmethionine-dependent methyltransferase activity"/>
    <property type="evidence" value="ECO:0007669"/>
    <property type="project" value="InterPro"/>
</dbReference>
<organism evidence="2 3">
    <name type="scientific">Myxococcus llanfairpwllgwyngyllgogerychwyrndrobwllllantysiliogogogochensis</name>
    <dbReference type="NCBI Taxonomy" id="2590453"/>
    <lineage>
        <taxon>Bacteria</taxon>
        <taxon>Pseudomonadati</taxon>
        <taxon>Myxococcota</taxon>
        <taxon>Myxococcia</taxon>
        <taxon>Myxococcales</taxon>
        <taxon>Cystobacterineae</taxon>
        <taxon>Myxococcaceae</taxon>
        <taxon>Myxococcus</taxon>
    </lineage>
</organism>